<reference evidence="1 2" key="1">
    <citation type="submission" date="2017-08" db="EMBL/GenBank/DDBJ databases">
        <title>Genome sequence of Streptomyces albireticuli NRRL B-1670.</title>
        <authorList>
            <person name="Graham D.E."/>
            <person name="Mahan K.M."/>
            <person name="Klingeman D.M."/>
            <person name="Hettich R.L."/>
            <person name="Parry R.J."/>
            <person name="Spain J.C."/>
        </authorList>
    </citation>
    <scope>NUCLEOTIDE SEQUENCE [LARGE SCALE GENOMIC DNA]</scope>
    <source>
        <strain evidence="1 2">NRRL B-1670</strain>
    </source>
</reference>
<keyword evidence="2" id="KW-1185">Reference proteome</keyword>
<organism evidence="1 2">
    <name type="scientific">Streptomyces albireticuli</name>
    <dbReference type="NCBI Taxonomy" id="1940"/>
    <lineage>
        <taxon>Bacteria</taxon>
        <taxon>Bacillati</taxon>
        <taxon>Actinomycetota</taxon>
        <taxon>Actinomycetes</taxon>
        <taxon>Kitasatosporales</taxon>
        <taxon>Streptomycetaceae</taxon>
        <taxon>Streptomyces</taxon>
    </lineage>
</organism>
<dbReference type="AlphaFoldDB" id="A0A2A2D4W3"/>
<dbReference type="EMBL" id="NSJV01000446">
    <property type="protein sequence ID" value="PAU46555.1"/>
    <property type="molecule type" value="Genomic_DNA"/>
</dbReference>
<accession>A0A2A2D4W3</accession>
<sequence>MGFFSAIDGFVGDCKAGAQANKFARGVRVGDVWYSVETHAMPWGDVQFVQEHKFTRKCGLTGQAMCGHRTAAHVWLEHDLVKRRPAGIPTLEEYSETGSWHLPGLSEDVAGAHAEEIQAAFRRLRQMIGAR</sequence>
<comment type="caution">
    <text evidence="1">The sequence shown here is derived from an EMBL/GenBank/DDBJ whole genome shotgun (WGS) entry which is preliminary data.</text>
</comment>
<evidence type="ECO:0000313" key="2">
    <source>
        <dbReference type="Proteomes" id="UP000218944"/>
    </source>
</evidence>
<gene>
    <name evidence="1" type="ORF">CK936_23465</name>
</gene>
<name>A0A2A2D4W3_9ACTN</name>
<proteinExistence type="predicted"/>
<evidence type="ECO:0000313" key="1">
    <source>
        <dbReference type="EMBL" id="PAU46555.1"/>
    </source>
</evidence>
<dbReference type="Proteomes" id="UP000218944">
    <property type="component" value="Unassembled WGS sequence"/>
</dbReference>
<protein>
    <submittedName>
        <fullName evidence="1">Uncharacterized protein</fullName>
    </submittedName>
</protein>
<dbReference type="RefSeq" id="WP_095582950.1">
    <property type="nucleotide sequence ID" value="NZ_JAJQQS010000026.1"/>
</dbReference>